<dbReference type="PANTHER" id="PTHR31225">
    <property type="entry name" value="OS04G0344100 PROTEIN-RELATED"/>
    <property type="match status" value="1"/>
</dbReference>
<dbReference type="AlphaFoldDB" id="A0A5N5FRJ3"/>
<dbReference type="SUPFAM" id="SSF48239">
    <property type="entry name" value="Terpenoid cyclases/Protein prenyltransferases"/>
    <property type="match status" value="1"/>
</dbReference>
<reference evidence="4 5" key="1">
    <citation type="submission" date="2019-09" db="EMBL/GenBank/DDBJ databases">
        <authorList>
            <person name="Ou C."/>
        </authorList>
    </citation>
    <scope>NUCLEOTIDE SEQUENCE [LARGE SCALE GENOMIC DNA]</scope>
    <source>
        <strain evidence="4">S2</strain>
        <tissue evidence="4">Leaf</tissue>
    </source>
</reference>
<feature type="domain" description="Terpene synthase N-terminal" evidence="3">
    <location>
        <begin position="12"/>
        <end position="99"/>
    </location>
</feature>
<evidence type="ECO:0000313" key="4">
    <source>
        <dbReference type="EMBL" id="KAB2605759.1"/>
    </source>
</evidence>
<dbReference type="Gene3D" id="1.10.600.10">
    <property type="entry name" value="Farnesyl Diphosphate Synthase"/>
    <property type="match status" value="1"/>
</dbReference>
<reference evidence="5" key="2">
    <citation type="submission" date="2019-10" db="EMBL/GenBank/DDBJ databases">
        <title>A de novo genome assembly of a pear dwarfing rootstock.</title>
        <authorList>
            <person name="Wang F."/>
            <person name="Wang J."/>
            <person name="Li S."/>
            <person name="Zhang Y."/>
            <person name="Fang M."/>
            <person name="Ma L."/>
            <person name="Zhao Y."/>
            <person name="Jiang S."/>
        </authorList>
    </citation>
    <scope>NUCLEOTIDE SEQUENCE [LARGE SCALE GENOMIC DNA]</scope>
</reference>
<evidence type="ECO:0000256" key="1">
    <source>
        <dbReference type="ARBA" id="ARBA00001946"/>
    </source>
</evidence>
<accession>A0A5N5FRJ3</accession>
<keyword evidence="5" id="KW-1185">Reference proteome</keyword>
<dbReference type="InterPro" id="IPR001906">
    <property type="entry name" value="Terpene_synth_N"/>
</dbReference>
<proteinExistence type="predicted"/>
<dbReference type="InterPro" id="IPR050148">
    <property type="entry name" value="Terpene_synthase-like"/>
</dbReference>
<name>A0A5N5FRJ3_9ROSA</name>
<dbReference type="Gene3D" id="1.50.10.130">
    <property type="entry name" value="Terpene synthase, N-terminal domain"/>
    <property type="match status" value="2"/>
</dbReference>
<dbReference type="Proteomes" id="UP000327157">
    <property type="component" value="Chromosome 11"/>
</dbReference>
<comment type="caution">
    <text evidence="4">The sequence shown here is derived from an EMBL/GenBank/DDBJ whole genome shotgun (WGS) entry which is preliminary data.</text>
</comment>
<keyword evidence="2" id="KW-0456">Lyase</keyword>
<comment type="cofactor">
    <cofactor evidence="1">
        <name>Mg(2+)</name>
        <dbReference type="ChEBI" id="CHEBI:18420"/>
    </cofactor>
</comment>
<dbReference type="GO" id="GO:0010333">
    <property type="term" value="F:terpene synthase activity"/>
    <property type="evidence" value="ECO:0007669"/>
    <property type="project" value="InterPro"/>
</dbReference>
<dbReference type="OrthoDB" id="1877784at2759"/>
<evidence type="ECO:0000256" key="2">
    <source>
        <dbReference type="ARBA" id="ARBA00023239"/>
    </source>
</evidence>
<gene>
    <name evidence="4" type="ORF">D8674_005476</name>
</gene>
<dbReference type="Pfam" id="PF01397">
    <property type="entry name" value="Terpene_synth"/>
    <property type="match status" value="1"/>
</dbReference>
<evidence type="ECO:0000313" key="5">
    <source>
        <dbReference type="Proteomes" id="UP000327157"/>
    </source>
</evidence>
<dbReference type="InterPro" id="IPR036965">
    <property type="entry name" value="Terpene_synth_N_sf"/>
</dbReference>
<dbReference type="PANTHER" id="PTHR31225:SF221">
    <property type="entry name" value="(-)-GERMACRENE D SYNTHASE"/>
    <property type="match status" value="1"/>
</dbReference>
<dbReference type="InterPro" id="IPR008949">
    <property type="entry name" value="Isoprenoid_synthase_dom_sf"/>
</dbReference>
<dbReference type="GO" id="GO:0016114">
    <property type="term" value="P:terpenoid biosynthetic process"/>
    <property type="evidence" value="ECO:0007669"/>
    <property type="project" value="InterPro"/>
</dbReference>
<dbReference type="EMBL" id="SMOL01000559">
    <property type="protein sequence ID" value="KAB2605759.1"/>
    <property type="molecule type" value="Genomic_DNA"/>
</dbReference>
<reference evidence="4 5" key="3">
    <citation type="submission" date="2019-11" db="EMBL/GenBank/DDBJ databases">
        <title>A de novo genome assembly of a pear dwarfing rootstock.</title>
        <authorList>
            <person name="Wang F."/>
            <person name="Wang J."/>
            <person name="Li S."/>
            <person name="Zhang Y."/>
            <person name="Fang M."/>
            <person name="Ma L."/>
            <person name="Zhao Y."/>
            <person name="Jiang S."/>
        </authorList>
    </citation>
    <scope>NUCLEOTIDE SEQUENCE [LARGE SCALE GENOMIC DNA]</scope>
    <source>
        <strain evidence="4">S2</strain>
        <tissue evidence="4">Leaf</tissue>
    </source>
</reference>
<protein>
    <submittedName>
        <fullName evidence="4">Terpene synthase</fullName>
    </submittedName>
</protein>
<dbReference type="InterPro" id="IPR008930">
    <property type="entry name" value="Terpenoid_cyclase/PrenylTrfase"/>
</dbReference>
<evidence type="ECO:0000259" key="3">
    <source>
        <dbReference type="Pfam" id="PF01397"/>
    </source>
</evidence>
<sequence>MVSSSMNMSAGDGRENDDDLYTTALRFLLLRQQGFKVSCDMFDKFKEVDGKFEESLGTDAVGLLTLFETTHVRVHGEDLLDEALTFTTTHLESSIEAHRLSPLEARSYLSIYEERGHSVNQTLLTFAKLDFNLLQQVH</sequence>
<organism evidence="4 5">
    <name type="scientific">Pyrus ussuriensis x Pyrus communis</name>
    <dbReference type="NCBI Taxonomy" id="2448454"/>
    <lineage>
        <taxon>Eukaryota</taxon>
        <taxon>Viridiplantae</taxon>
        <taxon>Streptophyta</taxon>
        <taxon>Embryophyta</taxon>
        <taxon>Tracheophyta</taxon>
        <taxon>Spermatophyta</taxon>
        <taxon>Magnoliopsida</taxon>
        <taxon>eudicotyledons</taxon>
        <taxon>Gunneridae</taxon>
        <taxon>Pentapetalae</taxon>
        <taxon>rosids</taxon>
        <taxon>fabids</taxon>
        <taxon>Rosales</taxon>
        <taxon>Rosaceae</taxon>
        <taxon>Amygdaloideae</taxon>
        <taxon>Maleae</taxon>
        <taxon>Pyrus</taxon>
    </lineage>
</organism>